<dbReference type="AlphaFoldDB" id="A0A4V2J764"/>
<accession>A0A4V2J764</accession>
<proteinExistence type="predicted"/>
<reference evidence="1 2" key="1">
    <citation type="submission" date="2019-02" db="EMBL/GenBank/DDBJ databases">
        <title>Comparative genomic analysis of the Hafnia genus genomes.</title>
        <authorList>
            <person name="Zhiqiu Y."/>
            <person name="Chao Y."/>
            <person name="Yuhui D."/>
            <person name="Di H."/>
            <person name="Bin L."/>
        </authorList>
    </citation>
    <scope>NUCLEOTIDE SEQUENCE [LARGE SCALE GENOMIC DNA]</scope>
    <source>
        <strain evidence="1 2">PCM_1194</strain>
    </source>
</reference>
<protein>
    <submittedName>
        <fullName evidence="1">Immunity protein</fullName>
    </submittedName>
</protein>
<dbReference type="InterPro" id="IPR018880">
    <property type="entry name" value="Phage_P4_Ash"/>
</dbReference>
<gene>
    <name evidence="1" type="ORF">EYY89_14020</name>
</gene>
<dbReference type="EMBL" id="SITD01000060">
    <property type="protein sequence ID" value="TBM25370.1"/>
    <property type="molecule type" value="Genomic_DNA"/>
</dbReference>
<comment type="caution">
    <text evidence="1">The sequence shown here is derived from an EMBL/GenBank/DDBJ whole genome shotgun (WGS) entry which is preliminary data.</text>
</comment>
<organism evidence="1 2">
    <name type="scientific">Hafnia paralvei</name>
    <dbReference type="NCBI Taxonomy" id="546367"/>
    <lineage>
        <taxon>Bacteria</taxon>
        <taxon>Pseudomonadati</taxon>
        <taxon>Pseudomonadota</taxon>
        <taxon>Gammaproteobacteria</taxon>
        <taxon>Enterobacterales</taxon>
        <taxon>Hafniaceae</taxon>
        <taxon>Hafnia</taxon>
    </lineage>
</organism>
<sequence>MNMHKSYSNEKAMSTNACSLCVIFVPNSHEYVMMIDSMNSESYSFKAPAKSGVGIGVPEFVRAHNRASGFFVCDAQLHPSMVGWVGASKDAPGSLATGTPTLLSSPPMIGVCGGDIDHYSQEAAIMATIPTQAATKENLQQLCSVTSALRYLRAIELNNADKNNTLANTIELLTTERKTLVSVILPEIHRSLGLHTYDKGAV</sequence>
<dbReference type="Pfam" id="PF10554">
    <property type="entry name" value="Phage_ASH"/>
    <property type="match status" value="1"/>
</dbReference>
<evidence type="ECO:0000313" key="2">
    <source>
        <dbReference type="Proteomes" id="UP000293380"/>
    </source>
</evidence>
<evidence type="ECO:0000313" key="1">
    <source>
        <dbReference type="EMBL" id="TBM25370.1"/>
    </source>
</evidence>
<dbReference type="Proteomes" id="UP000293380">
    <property type="component" value="Unassembled WGS sequence"/>
</dbReference>
<name>A0A4V2J764_9GAMM</name>